<dbReference type="KEGG" id="maqu:Maq22A_c21880"/>
<sequence length="112" mass="11926">MDWGAAAYRARRLIAARKRIVPELHSLALIDFLAERGTVTAAELREHGPPDAAAILGHVTTAIHGRAHLPAANAWYRRDEAGTGYVVDPGFAVAWRGARACEGPTPAGHDPG</sequence>
<dbReference type="RefSeq" id="WP_060848348.1">
    <property type="nucleotide sequence ID" value="NZ_AP014704.1"/>
</dbReference>
<dbReference type="AlphaFoldDB" id="A0A0C6FQ19"/>
<reference evidence="1 2" key="1">
    <citation type="journal article" date="2015" name="Genome Announc.">
        <title>Complete Genome Sequence of Methylobacterium aquaticum Strain 22A, Isolated from Racomitrium japonicum Moss.</title>
        <authorList>
            <person name="Tani A."/>
            <person name="Ogura Y."/>
            <person name="Hayashi T."/>
            <person name="Kimbara K."/>
        </authorList>
    </citation>
    <scope>NUCLEOTIDE SEQUENCE [LARGE SCALE GENOMIC DNA]</scope>
    <source>
        <strain evidence="1 2">MA-22A</strain>
    </source>
</reference>
<gene>
    <name evidence="1" type="ORF">Maq22A_c21880</name>
</gene>
<dbReference type="Proteomes" id="UP000061432">
    <property type="component" value="Chromosome"/>
</dbReference>
<dbReference type="PATRIC" id="fig|270351.10.peg.4230"/>
<dbReference type="EMBL" id="AP014704">
    <property type="protein sequence ID" value="BAQ47384.1"/>
    <property type="molecule type" value="Genomic_DNA"/>
</dbReference>
<protein>
    <submittedName>
        <fullName evidence="1">Uncharacterized protein</fullName>
    </submittedName>
</protein>
<reference evidence="2" key="2">
    <citation type="submission" date="2015-01" db="EMBL/GenBank/DDBJ databases">
        <title>Complete genome sequence of Methylobacterium aquaticum strain 22A.</title>
        <authorList>
            <person name="Tani A."/>
            <person name="Ogura Y."/>
            <person name="Hayashi T."/>
        </authorList>
    </citation>
    <scope>NUCLEOTIDE SEQUENCE [LARGE SCALE GENOMIC DNA]</scope>
    <source>
        <strain evidence="2">MA-22A</strain>
    </source>
</reference>
<dbReference type="OrthoDB" id="7996556at2"/>
<dbReference type="STRING" id="270351.Maq22A_c21880"/>
<evidence type="ECO:0000313" key="1">
    <source>
        <dbReference type="EMBL" id="BAQ47384.1"/>
    </source>
</evidence>
<name>A0A0C6FQ19_9HYPH</name>
<accession>A0A0C6FQ19</accession>
<proteinExistence type="predicted"/>
<evidence type="ECO:0000313" key="2">
    <source>
        <dbReference type="Proteomes" id="UP000061432"/>
    </source>
</evidence>
<organism evidence="1 2">
    <name type="scientific">Methylobacterium aquaticum</name>
    <dbReference type="NCBI Taxonomy" id="270351"/>
    <lineage>
        <taxon>Bacteria</taxon>
        <taxon>Pseudomonadati</taxon>
        <taxon>Pseudomonadota</taxon>
        <taxon>Alphaproteobacteria</taxon>
        <taxon>Hyphomicrobiales</taxon>
        <taxon>Methylobacteriaceae</taxon>
        <taxon>Methylobacterium</taxon>
    </lineage>
</organism>